<protein>
    <submittedName>
        <fullName evidence="4">12663_t:CDS:1</fullName>
    </submittedName>
</protein>
<sequence>MLKIYSILPPPINKFAGFILYGLLSVALIALAQEDTIAGNCMVPLEPVPVENKQITIGYVQLFDTSQQKRPTIPWSYYDFINVIAYPQDRGGDWNDIFRPKDVSKLKLIDDLVRDKANSSTKILLSIRGYDVRQQIDGDYQKIITESIDTIKHHGLDGIDIEYPGMRGSLCKEPDFIWDKENDGKFINFLRNLRMELNGMEGPKKILMLTVAPDDNSYRSYPNSPLNLFRTAYESWSITGGIDSKKIIMGVDFGNTIQMIVDNVKAIEKSQTVNFTNNGVFDINRLGLEAQTKRIKYPCGDDVNDINQMKLYSWAWKYLSNSTLDPKSGYCNIINNNSQLNWTRNFGQVDESKTPWLYSAISPGITPNNYLYVSYEDFVSLSLKLEFAKNNSVGGISISDVTFDDDNLLNFMQPIRSKSAVGSSSPSNGSDNGNSKSNPNNNVGMKKGIITGSIVGSVLGLFLLVSCAYWYRQKTLRKSEVDINPELSSNRIVSSTTVIQSDRRIIDHLIIE</sequence>
<name>A0A9N8V430_9GLOM</name>
<evidence type="ECO:0000313" key="4">
    <source>
        <dbReference type="EMBL" id="CAG8436775.1"/>
    </source>
</evidence>
<feature type="domain" description="Chitinase II/V-like catalytic" evidence="3">
    <location>
        <begin position="54"/>
        <end position="404"/>
    </location>
</feature>
<dbReference type="EMBL" id="CAJVPQ010000011">
    <property type="protein sequence ID" value="CAG8436775.1"/>
    <property type="molecule type" value="Genomic_DNA"/>
</dbReference>
<dbReference type="Gene3D" id="3.20.20.80">
    <property type="entry name" value="Glycosidases"/>
    <property type="match status" value="1"/>
</dbReference>
<proteinExistence type="predicted"/>
<evidence type="ECO:0000256" key="1">
    <source>
        <dbReference type="SAM" id="MobiDB-lite"/>
    </source>
</evidence>
<dbReference type="InterPro" id="IPR001223">
    <property type="entry name" value="Glyco_hydro18_cat"/>
</dbReference>
<organism evidence="4 5">
    <name type="scientific">Funneliformis caledonium</name>
    <dbReference type="NCBI Taxonomy" id="1117310"/>
    <lineage>
        <taxon>Eukaryota</taxon>
        <taxon>Fungi</taxon>
        <taxon>Fungi incertae sedis</taxon>
        <taxon>Mucoromycota</taxon>
        <taxon>Glomeromycotina</taxon>
        <taxon>Glomeromycetes</taxon>
        <taxon>Glomerales</taxon>
        <taxon>Glomeraceae</taxon>
        <taxon>Funneliformis</taxon>
    </lineage>
</organism>
<keyword evidence="2" id="KW-0812">Transmembrane</keyword>
<dbReference type="InterPro" id="IPR017853">
    <property type="entry name" value="GH"/>
</dbReference>
<dbReference type="SUPFAM" id="SSF51445">
    <property type="entry name" value="(Trans)glycosidases"/>
    <property type="match status" value="1"/>
</dbReference>
<dbReference type="Proteomes" id="UP000789570">
    <property type="component" value="Unassembled WGS sequence"/>
</dbReference>
<evidence type="ECO:0000313" key="5">
    <source>
        <dbReference type="Proteomes" id="UP000789570"/>
    </source>
</evidence>
<dbReference type="GO" id="GO:0008061">
    <property type="term" value="F:chitin binding"/>
    <property type="evidence" value="ECO:0007669"/>
    <property type="project" value="InterPro"/>
</dbReference>
<evidence type="ECO:0000256" key="2">
    <source>
        <dbReference type="SAM" id="Phobius"/>
    </source>
</evidence>
<dbReference type="SMART" id="SM00636">
    <property type="entry name" value="Glyco_18"/>
    <property type="match status" value="1"/>
</dbReference>
<keyword evidence="5" id="KW-1185">Reference proteome</keyword>
<dbReference type="GO" id="GO:0004568">
    <property type="term" value="F:chitinase activity"/>
    <property type="evidence" value="ECO:0007669"/>
    <property type="project" value="TreeGrafter"/>
</dbReference>
<comment type="caution">
    <text evidence="4">The sequence shown here is derived from an EMBL/GenBank/DDBJ whole genome shotgun (WGS) entry which is preliminary data.</text>
</comment>
<keyword evidence="2" id="KW-1133">Transmembrane helix</keyword>
<dbReference type="PANTHER" id="PTHR11177">
    <property type="entry name" value="CHITINASE"/>
    <property type="match status" value="1"/>
</dbReference>
<dbReference type="InterPro" id="IPR050314">
    <property type="entry name" value="Glycosyl_Hydrlase_18"/>
</dbReference>
<dbReference type="Pfam" id="PF00704">
    <property type="entry name" value="Glyco_hydro_18"/>
    <property type="match status" value="1"/>
</dbReference>
<dbReference type="PANTHER" id="PTHR11177:SF317">
    <property type="entry name" value="CHITINASE 12-RELATED"/>
    <property type="match status" value="1"/>
</dbReference>
<dbReference type="OrthoDB" id="76388at2759"/>
<reference evidence="4" key="1">
    <citation type="submission" date="2021-06" db="EMBL/GenBank/DDBJ databases">
        <authorList>
            <person name="Kallberg Y."/>
            <person name="Tangrot J."/>
            <person name="Rosling A."/>
        </authorList>
    </citation>
    <scope>NUCLEOTIDE SEQUENCE</scope>
    <source>
        <strain evidence="4">UK204</strain>
    </source>
</reference>
<keyword evidence="2" id="KW-0472">Membrane</keyword>
<dbReference type="GO" id="GO:0005975">
    <property type="term" value="P:carbohydrate metabolic process"/>
    <property type="evidence" value="ECO:0007669"/>
    <property type="project" value="InterPro"/>
</dbReference>
<evidence type="ECO:0000259" key="3">
    <source>
        <dbReference type="SMART" id="SM00636"/>
    </source>
</evidence>
<dbReference type="AlphaFoldDB" id="A0A9N8V430"/>
<dbReference type="GO" id="GO:0006032">
    <property type="term" value="P:chitin catabolic process"/>
    <property type="evidence" value="ECO:0007669"/>
    <property type="project" value="TreeGrafter"/>
</dbReference>
<dbReference type="GO" id="GO:0005576">
    <property type="term" value="C:extracellular region"/>
    <property type="evidence" value="ECO:0007669"/>
    <property type="project" value="TreeGrafter"/>
</dbReference>
<dbReference type="InterPro" id="IPR011583">
    <property type="entry name" value="Chitinase_II/V-like_cat"/>
</dbReference>
<accession>A0A9N8V430</accession>
<gene>
    <name evidence="4" type="ORF">FCALED_LOCUS161</name>
</gene>
<feature type="region of interest" description="Disordered" evidence="1">
    <location>
        <begin position="418"/>
        <end position="441"/>
    </location>
</feature>
<feature type="transmembrane region" description="Helical" evidence="2">
    <location>
        <begin position="449"/>
        <end position="471"/>
    </location>
</feature>